<dbReference type="OrthoDB" id="3874249at2"/>
<dbReference type="AlphaFoldDB" id="A0A5P2D215"/>
<feature type="transmembrane region" description="Helical" evidence="2">
    <location>
        <begin position="57"/>
        <end position="75"/>
    </location>
</feature>
<evidence type="ECO:0000256" key="2">
    <source>
        <dbReference type="SAM" id="Phobius"/>
    </source>
</evidence>
<dbReference type="RefSeq" id="WP_150208075.1">
    <property type="nucleotide sequence ID" value="NZ_CP029190.1"/>
</dbReference>
<feature type="compositionally biased region" description="Pro residues" evidence="1">
    <location>
        <begin position="121"/>
        <end position="135"/>
    </location>
</feature>
<protein>
    <recommendedName>
        <fullName evidence="5">Integral membrane protein</fullName>
    </recommendedName>
</protein>
<dbReference type="Proteomes" id="UP000325211">
    <property type="component" value="Chromosome"/>
</dbReference>
<keyword evidence="2" id="KW-1133">Transmembrane helix</keyword>
<name>A0A5P2D215_STRVZ</name>
<dbReference type="EMBL" id="CP029190">
    <property type="protein sequence ID" value="QES48610.1"/>
    <property type="molecule type" value="Genomic_DNA"/>
</dbReference>
<organism evidence="3 4">
    <name type="scientific">Streptomyces venezuelae</name>
    <dbReference type="NCBI Taxonomy" id="54571"/>
    <lineage>
        <taxon>Bacteria</taxon>
        <taxon>Bacillati</taxon>
        <taxon>Actinomycetota</taxon>
        <taxon>Actinomycetes</taxon>
        <taxon>Kitasatosporales</taxon>
        <taxon>Streptomycetaceae</taxon>
        <taxon>Streptomyces</taxon>
    </lineage>
</organism>
<gene>
    <name evidence="3" type="ORF">DEJ50_13045</name>
</gene>
<feature type="transmembrane region" description="Helical" evidence="2">
    <location>
        <begin position="87"/>
        <end position="107"/>
    </location>
</feature>
<sequence>MHGPGYPPPHHQEHRPNSGFVVTMRVLFALLPLVSCGMLAFGTLIRLAVVTRRPLDWILCGTNAVLSVFCLWLLGTDPTPDASTWRGNTGMGVLLAMAAAIVAYFLYADIKHHANHPHPQPVPPAGWYPPAPPNGPTHYGYPPAGQTVPQGSGPAPDPGPRTHPAPPAPRIGQVRAELDELSELLRKQDGREQDR</sequence>
<keyword evidence="2" id="KW-0472">Membrane</keyword>
<feature type="transmembrane region" description="Helical" evidence="2">
    <location>
        <begin position="20"/>
        <end position="45"/>
    </location>
</feature>
<keyword evidence="2" id="KW-0812">Transmembrane</keyword>
<proteinExistence type="predicted"/>
<reference evidence="3 4" key="1">
    <citation type="submission" date="2018-05" db="EMBL/GenBank/DDBJ databases">
        <title>Streptomyces venezuelae.</title>
        <authorList>
            <person name="Kim W."/>
            <person name="Lee N."/>
            <person name="Cho B.-K."/>
        </authorList>
    </citation>
    <scope>NUCLEOTIDE SEQUENCE [LARGE SCALE GENOMIC DNA]</scope>
    <source>
        <strain evidence="3 4">ATCC 21782</strain>
    </source>
</reference>
<feature type="compositionally biased region" description="Pro residues" evidence="1">
    <location>
        <begin position="155"/>
        <end position="169"/>
    </location>
</feature>
<evidence type="ECO:0000313" key="3">
    <source>
        <dbReference type="EMBL" id="QES48610.1"/>
    </source>
</evidence>
<evidence type="ECO:0000256" key="1">
    <source>
        <dbReference type="SAM" id="MobiDB-lite"/>
    </source>
</evidence>
<feature type="region of interest" description="Disordered" evidence="1">
    <location>
        <begin position="121"/>
        <end position="173"/>
    </location>
</feature>
<evidence type="ECO:0000313" key="4">
    <source>
        <dbReference type="Proteomes" id="UP000325211"/>
    </source>
</evidence>
<accession>A0A5P2D215</accession>
<evidence type="ECO:0008006" key="5">
    <source>
        <dbReference type="Google" id="ProtNLM"/>
    </source>
</evidence>